<dbReference type="AlphaFoldDB" id="A0AA86NGG9"/>
<dbReference type="PANTHER" id="PTHR48012">
    <property type="entry name" value="STERILE20-LIKE KINASE, ISOFORM B-RELATED"/>
    <property type="match status" value="1"/>
</dbReference>
<proteinExistence type="inferred from homology"/>
<dbReference type="Gene3D" id="1.10.510.10">
    <property type="entry name" value="Transferase(Phosphotransferase) domain 1"/>
    <property type="match status" value="1"/>
</dbReference>
<dbReference type="PANTHER" id="PTHR48012:SF2">
    <property type="entry name" value="STERILE20-LIKE KINASE, ISOFORM B"/>
    <property type="match status" value="1"/>
</dbReference>
<dbReference type="Proteomes" id="UP001642409">
    <property type="component" value="Unassembled WGS sequence"/>
</dbReference>
<evidence type="ECO:0000256" key="4">
    <source>
        <dbReference type="PROSITE-ProRule" id="PRU10141"/>
    </source>
</evidence>
<dbReference type="PROSITE" id="PS00107">
    <property type="entry name" value="PROTEIN_KINASE_ATP"/>
    <property type="match status" value="1"/>
</dbReference>
<evidence type="ECO:0000313" key="9">
    <source>
        <dbReference type="EMBL" id="CAI9947167.1"/>
    </source>
</evidence>
<evidence type="ECO:0000256" key="3">
    <source>
        <dbReference type="ARBA" id="ARBA00022840"/>
    </source>
</evidence>
<evidence type="ECO:0000313" key="10">
    <source>
        <dbReference type="EMBL" id="CAL6065695.1"/>
    </source>
</evidence>
<dbReference type="PROSITE" id="PS00108">
    <property type="entry name" value="PROTEIN_KINASE_ST"/>
    <property type="match status" value="1"/>
</dbReference>
<dbReference type="GO" id="GO:0005737">
    <property type="term" value="C:cytoplasm"/>
    <property type="evidence" value="ECO:0007669"/>
    <property type="project" value="TreeGrafter"/>
</dbReference>
<name>A0AA86NGG9_9EUKA</name>
<comment type="caution">
    <text evidence="8">The sequence shown here is derived from an EMBL/GenBank/DDBJ whole genome shotgun (WGS) entry which is preliminary data.</text>
</comment>
<dbReference type="InterPro" id="IPR011009">
    <property type="entry name" value="Kinase-like_dom_sf"/>
</dbReference>
<keyword evidence="10" id="KW-0808">Transferase</keyword>
<evidence type="ECO:0000313" key="12">
    <source>
        <dbReference type="Proteomes" id="UP001642409"/>
    </source>
</evidence>
<dbReference type="InterPro" id="IPR008271">
    <property type="entry name" value="Ser/Thr_kinase_AS"/>
</dbReference>
<keyword evidence="2 4" id="KW-0547">Nucleotide-binding</keyword>
<evidence type="ECO:0000256" key="5">
    <source>
        <dbReference type="RuleBase" id="RU000304"/>
    </source>
</evidence>
<dbReference type="PROSITE" id="PS50011">
    <property type="entry name" value="PROTEIN_KINASE_DOM"/>
    <property type="match status" value="1"/>
</dbReference>
<evidence type="ECO:0000259" key="7">
    <source>
        <dbReference type="PROSITE" id="PS50011"/>
    </source>
</evidence>
<dbReference type="EMBL" id="CAXDID020000300">
    <property type="protein sequence ID" value="CAL6073226.1"/>
    <property type="molecule type" value="Genomic_DNA"/>
</dbReference>
<evidence type="ECO:0000313" key="8">
    <source>
        <dbReference type="EMBL" id="CAI9918878.1"/>
    </source>
</evidence>
<gene>
    <name evidence="9" type="ORF">HINF_LOCUS34812</name>
    <name evidence="10" type="ORF">HINF_LOCUS51965</name>
    <name evidence="11" type="ORF">HINF_LOCUS56000</name>
    <name evidence="8" type="ORF">HINF_LOCUS6523</name>
</gene>
<keyword evidence="10" id="KW-0418">Kinase</keyword>
<evidence type="ECO:0000256" key="6">
    <source>
        <dbReference type="SAM" id="MobiDB-lite"/>
    </source>
</evidence>
<dbReference type="SMART" id="SM00220">
    <property type="entry name" value="S_TKc"/>
    <property type="match status" value="1"/>
</dbReference>
<organism evidence="8">
    <name type="scientific">Hexamita inflata</name>
    <dbReference type="NCBI Taxonomy" id="28002"/>
    <lineage>
        <taxon>Eukaryota</taxon>
        <taxon>Metamonada</taxon>
        <taxon>Diplomonadida</taxon>
        <taxon>Hexamitidae</taxon>
        <taxon>Hexamitinae</taxon>
        <taxon>Hexamita</taxon>
    </lineage>
</organism>
<accession>A0AA86NGG9</accession>
<evidence type="ECO:0000313" key="11">
    <source>
        <dbReference type="EMBL" id="CAL6073226.1"/>
    </source>
</evidence>
<dbReference type="EMBL" id="CATOUU010000169">
    <property type="protein sequence ID" value="CAI9918878.1"/>
    <property type="molecule type" value="Genomic_DNA"/>
</dbReference>
<dbReference type="InterPro" id="IPR000719">
    <property type="entry name" value="Prot_kinase_dom"/>
</dbReference>
<keyword evidence="12" id="KW-1185">Reference proteome</keyword>
<evidence type="ECO:0000256" key="2">
    <source>
        <dbReference type="ARBA" id="ARBA00022741"/>
    </source>
</evidence>
<feature type="domain" description="Protein kinase" evidence="7">
    <location>
        <begin position="14"/>
        <end position="278"/>
    </location>
</feature>
<reference evidence="8" key="1">
    <citation type="submission" date="2023-06" db="EMBL/GenBank/DDBJ databases">
        <authorList>
            <person name="Kurt Z."/>
        </authorList>
    </citation>
    <scope>NUCLEOTIDE SEQUENCE</scope>
</reference>
<feature type="compositionally biased region" description="Basic and acidic residues" evidence="6">
    <location>
        <begin position="379"/>
        <end position="399"/>
    </location>
</feature>
<keyword evidence="5" id="KW-0723">Serine/threonine-protein kinase</keyword>
<feature type="binding site" evidence="4">
    <location>
        <position position="43"/>
    </location>
    <ligand>
        <name>ATP</name>
        <dbReference type="ChEBI" id="CHEBI:30616"/>
    </ligand>
</feature>
<comment type="similarity">
    <text evidence="5">Belongs to the protein kinase superfamily.</text>
</comment>
<reference evidence="10 12" key="2">
    <citation type="submission" date="2024-07" db="EMBL/GenBank/DDBJ databases">
        <authorList>
            <person name="Akdeniz Z."/>
        </authorList>
    </citation>
    <scope>NUCLEOTIDE SEQUENCE [LARGE SCALE GENOMIC DNA]</scope>
</reference>
<dbReference type="CDD" id="cd05122">
    <property type="entry name" value="PKc_STE"/>
    <property type="match status" value="1"/>
</dbReference>
<dbReference type="EC" id="2.7.11.1" evidence="1"/>
<sequence length="418" mass="47064">MSNSYSTEDPREHYELLQQIGSGSYGTVHQAFSNDTSEIVAAKIMAIQDDEEFVQVMKEVEFLKKLSENPQPNIVNYLESYYSKQLKELWIVMEFCGAGSLTDLMRDANRVLDEGEAAYVIRSLLLGLKFLKEKKILHRDVKGSNLLVTEEGLVKVSDFGVSAQLNHTFSKRATFIGTPYWMAPEVFKKSAYDFSADVWSTGITLIELLEGKPPFSNLHPMRAMMVIPTQPPANLRGQRSHLTNIPYSEYLHQFLEWCLQIDPTQRKTVDQLLEHPFLKCATGLENLIAHRYVGPVADNSGVKRNSMDIVSIAGVDTSEPTRKSAEKINAATALRTAPSVEVDTGTVVRPKEKQPDWGTVVQNDVNQYQTMVQQKVEEKVEEKVETKKSVEVPKKSEHASDEEDNEDEGQNKKACNGM</sequence>
<dbReference type="GO" id="GO:0004674">
    <property type="term" value="F:protein serine/threonine kinase activity"/>
    <property type="evidence" value="ECO:0007669"/>
    <property type="project" value="UniProtKB-KW"/>
</dbReference>
<dbReference type="InterPro" id="IPR050629">
    <property type="entry name" value="STE20/SPS1-PAK"/>
</dbReference>
<protein>
    <recommendedName>
        <fullName evidence="1">non-specific serine/threonine protein kinase</fullName>
        <ecNumber evidence="1">2.7.11.1</ecNumber>
    </recommendedName>
</protein>
<dbReference type="SUPFAM" id="SSF56112">
    <property type="entry name" value="Protein kinase-like (PK-like)"/>
    <property type="match status" value="1"/>
</dbReference>
<dbReference type="GO" id="GO:0005524">
    <property type="term" value="F:ATP binding"/>
    <property type="evidence" value="ECO:0007669"/>
    <property type="project" value="UniProtKB-UniRule"/>
</dbReference>
<evidence type="ECO:0000256" key="1">
    <source>
        <dbReference type="ARBA" id="ARBA00012513"/>
    </source>
</evidence>
<dbReference type="Pfam" id="PF00069">
    <property type="entry name" value="Pkinase"/>
    <property type="match status" value="1"/>
</dbReference>
<dbReference type="InterPro" id="IPR017441">
    <property type="entry name" value="Protein_kinase_ATP_BS"/>
</dbReference>
<keyword evidence="3 4" id="KW-0067">ATP-binding</keyword>
<dbReference type="EMBL" id="CATOUU010000773">
    <property type="protein sequence ID" value="CAI9947167.1"/>
    <property type="molecule type" value="Genomic_DNA"/>
</dbReference>
<dbReference type="EMBL" id="CAXDID020000256">
    <property type="protein sequence ID" value="CAL6065695.1"/>
    <property type="molecule type" value="Genomic_DNA"/>
</dbReference>
<feature type="region of interest" description="Disordered" evidence="6">
    <location>
        <begin position="379"/>
        <end position="418"/>
    </location>
</feature>